<accession>A0AAE1BL81</accession>
<dbReference type="Proteomes" id="UP001286313">
    <property type="component" value="Unassembled WGS sequence"/>
</dbReference>
<reference evidence="2" key="1">
    <citation type="submission" date="2023-10" db="EMBL/GenBank/DDBJ databases">
        <title>Genome assemblies of two species of porcelain crab, Petrolisthes cinctipes and Petrolisthes manimaculis (Anomura: Porcellanidae).</title>
        <authorList>
            <person name="Angst P."/>
        </authorList>
    </citation>
    <scope>NUCLEOTIDE SEQUENCE</scope>
    <source>
        <strain evidence="2">PB745_01</strain>
        <tissue evidence="2">Gill</tissue>
    </source>
</reference>
<dbReference type="AlphaFoldDB" id="A0AAE1BL81"/>
<dbReference type="EMBL" id="JAWQEG010007863">
    <property type="protein sequence ID" value="KAK3851514.1"/>
    <property type="molecule type" value="Genomic_DNA"/>
</dbReference>
<evidence type="ECO:0000313" key="2">
    <source>
        <dbReference type="EMBL" id="KAK3851514.1"/>
    </source>
</evidence>
<evidence type="ECO:0000313" key="3">
    <source>
        <dbReference type="Proteomes" id="UP001286313"/>
    </source>
</evidence>
<keyword evidence="3" id="KW-1185">Reference proteome</keyword>
<feature type="region of interest" description="Disordered" evidence="1">
    <location>
        <begin position="1"/>
        <end position="20"/>
    </location>
</feature>
<proteinExistence type="predicted"/>
<comment type="caution">
    <text evidence="2">The sequence shown here is derived from an EMBL/GenBank/DDBJ whole genome shotgun (WGS) entry which is preliminary data.</text>
</comment>
<sequence length="153" mass="17185">MLRRSPVTDGNKSPASTTAPPKASPLLLFSIGILHRVCERQKYISEMKTYAWPLQLSPGKPASYLWVPRGTEGQVNEAHGSFPQIYPDFILIFPGVWCRTRPCISLGQCRGRHLNTDERRHLPDQPPPTCPTTLSNTPPPPYTTARIHLLHHT</sequence>
<evidence type="ECO:0000256" key="1">
    <source>
        <dbReference type="SAM" id="MobiDB-lite"/>
    </source>
</evidence>
<protein>
    <submittedName>
        <fullName evidence="2">Uncharacterized protein</fullName>
    </submittedName>
</protein>
<name>A0AAE1BL81_PETCI</name>
<feature type="region of interest" description="Disordered" evidence="1">
    <location>
        <begin position="117"/>
        <end position="143"/>
    </location>
</feature>
<organism evidence="2 3">
    <name type="scientific">Petrolisthes cinctipes</name>
    <name type="common">Flat porcelain crab</name>
    <dbReference type="NCBI Taxonomy" id="88211"/>
    <lineage>
        <taxon>Eukaryota</taxon>
        <taxon>Metazoa</taxon>
        <taxon>Ecdysozoa</taxon>
        <taxon>Arthropoda</taxon>
        <taxon>Crustacea</taxon>
        <taxon>Multicrustacea</taxon>
        <taxon>Malacostraca</taxon>
        <taxon>Eumalacostraca</taxon>
        <taxon>Eucarida</taxon>
        <taxon>Decapoda</taxon>
        <taxon>Pleocyemata</taxon>
        <taxon>Anomura</taxon>
        <taxon>Galatheoidea</taxon>
        <taxon>Porcellanidae</taxon>
        <taxon>Petrolisthes</taxon>
    </lineage>
</organism>
<gene>
    <name evidence="2" type="ORF">Pcinc_041841</name>
</gene>